<dbReference type="InterPro" id="IPR036770">
    <property type="entry name" value="Ankyrin_rpt-contain_sf"/>
</dbReference>
<evidence type="ECO:0000313" key="5">
    <source>
        <dbReference type="Proteomes" id="UP000799777"/>
    </source>
</evidence>
<dbReference type="PROSITE" id="PS50088">
    <property type="entry name" value="ANK_REPEAT"/>
    <property type="match status" value="1"/>
</dbReference>
<dbReference type="Proteomes" id="UP000799777">
    <property type="component" value="Unassembled WGS sequence"/>
</dbReference>
<reference evidence="4" key="1">
    <citation type="journal article" date="2020" name="Stud. Mycol.">
        <title>101 Dothideomycetes genomes: a test case for predicting lifestyles and emergence of pathogens.</title>
        <authorList>
            <person name="Haridas S."/>
            <person name="Albert R."/>
            <person name="Binder M."/>
            <person name="Bloem J."/>
            <person name="Labutti K."/>
            <person name="Salamov A."/>
            <person name="Andreopoulos B."/>
            <person name="Baker S."/>
            <person name="Barry K."/>
            <person name="Bills G."/>
            <person name="Bluhm B."/>
            <person name="Cannon C."/>
            <person name="Castanera R."/>
            <person name="Culley D."/>
            <person name="Daum C."/>
            <person name="Ezra D."/>
            <person name="Gonzalez J."/>
            <person name="Henrissat B."/>
            <person name="Kuo A."/>
            <person name="Liang C."/>
            <person name="Lipzen A."/>
            <person name="Lutzoni F."/>
            <person name="Magnuson J."/>
            <person name="Mondo S."/>
            <person name="Nolan M."/>
            <person name="Ohm R."/>
            <person name="Pangilinan J."/>
            <person name="Park H.-J."/>
            <person name="Ramirez L."/>
            <person name="Alfaro M."/>
            <person name="Sun H."/>
            <person name="Tritt A."/>
            <person name="Yoshinaga Y."/>
            <person name="Zwiers L.-H."/>
            <person name="Turgeon B."/>
            <person name="Goodwin S."/>
            <person name="Spatafora J."/>
            <person name="Crous P."/>
            <person name="Grigoriev I."/>
        </authorList>
    </citation>
    <scope>NUCLEOTIDE SEQUENCE</scope>
    <source>
        <strain evidence="4">CBS 110217</strain>
    </source>
</reference>
<protein>
    <recommendedName>
        <fullName evidence="6">Ankyrin repeat protein</fullName>
    </recommendedName>
</protein>
<proteinExistence type="predicted"/>
<dbReference type="SMART" id="SM00248">
    <property type="entry name" value="ANK"/>
    <property type="match status" value="2"/>
</dbReference>
<dbReference type="Pfam" id="PF13637">
    <property type="entry name" value="Ank_4"/>
    <property type="match status" value="1"/>
</dbReference>
<dbReference type="OrthoDB" id="3671334at2759"/>
<sequence length="360" mass="39814">MSGEHDYTRFFILYGGAIIRRCIDTSNNRLIQLVKNLVESLLELEGSGSAIVRVKYTTDVCNALPGKLRLKRIISELESTVSSCEARASRAMEELLPAAACAVGNINLLQSLDLDILDTFGVADWYFPDAMSAAAAAGQVAVVRWTIQCLRSSERPTGDWAVKNALGEALQVAARTHRTEIGKILLDSLNEKSTFSVSLGDVDRAIEDCIIYGSPEFFDVGLLFQDGHRRTLETLLRAGTINPNQLGIHHPLDHVMYSCRQDLTEVLLQNGADINAKDADGQSALQNAAARGYHPNIKFLIEHGADPRGVKSTYNDVTKLLRRAITHATGAKLDTKAWREVWDALREEEQDSSMRWYGVR</sequence>
<dbReference type="PROSITE" id="PS50297">
    <property type="entry name" value="ANK_REP_REGION"/>
    <property type="match status" value="1"/>
</dbReference>
<feature type="repeat" description="ANK" evidence="3">
    <location>
        <begin position="280"/>
        <end position="312"/>
    </location>
</feature>
<evidence type="ECO:0000256" key="2">
    <source>
        <dbReference type="ARBA" id="ARBA00023043"/>
    </source>
</evidence>
<dbReference type="AlphaFoldDB" id="A0A9P4LJ37"/>
<organism evidence="4 5">
    <name type="scientific">Setomelanomma holmii</name>
    <dbReference type="NCBI Taxonomy" id="210430"/>
    <lineage>
        <taxon>Eukaryota</taxon>
        <taxon>Fungi</taxon>
        <taxon>Dikarya</taxon>
        <taxon>Ascomycota</taxon>
        <taxon>Pezizomycotina</taxon>
        <taxon>Dothideomycetes</taxon>
        <taxon>Pleosporomycetidae</taxon>
        <taxon>Pleosporales</taxon>
        <taxon>Pleosporineae</taxon>
        <taxon>Phaeosphaeriaceae</taxon>
        <taxon>Setomelanomma</taxon>
    </lineage>
</organism>
<dbReference type="PANTHER" id="PTHR24198:SF165">
    <property type="entry name" value="ANKYRIN REPEAT-CONTAINING PROTEIN-RELATED"/>
    <property type="match status" value="1"/>
</dbReference>
<evidence type="ECO:0000256" key="3">
    <source>
        <dbReference type="PROSITE-ProRule" id="PRU00023"/>
    </source>
</evidence>
<dbReference type="PANTHER" id="PTHR24198">
    <property type="entry name" value="ANKYRIN REPEAT AND PROTEIN KINASE DOMAIN-CONTAINING PROTEIN"/>
    <property type="match status" value="1"/>
</dbReference>
<keyword evidence="2 3" id="KW-0040">ANK repeat</keyword>
<keyword evidence="1" id="KW-0677">Repeat</keyword>
<dbReference type="Gene3D" id="1.25.40.20">
    <property type="entry name" value="Ankyrin repeat-containing domain"/>
    <property type="match status" value="1"/>
</dbReference>
<gene>
    <name evidence="4" type="ORF">EK21DRAFT_115456</name>
</gene>
<comment type="caution">
    <text evidence="4">The sequence shown here is derived from an EMBL/GenBank/DDBJ whole genome shotgun (WGS) entry which is preliminary data.</text>
</comment>
<dbReference type="InterPro" id="IPR002110">
    <property type="entry name" value="Ankyrin_rpt"/>
</dbReference>
<keyword evidence="5" id="KW-1185">Reference proteome</keyword>
<dbReference type="EMBL" id="ML978236">
    <property type="protein sequence ID" value="KAF2026835.1"/>
    <property type="molecule type" value="Genomic_DNA"/>
</dbReference>
<evidence type="ECO:0008006" key="6">
    <source>
        <dbReference type="Google" id="ProtNLM"/>
    </source>
</evidence>
<dbReference type="SUPFAM" id="SSF48403">
    <property type="entry name" value="Ankyrin repeat"/>
    <property type="match status" value="1"/>
</dbReference>
<evidence type="ECO:0000256" key="1">
    <source>
        <dbReference type="ARBA" id="ARBA00022737"/>
    </source>
</evidence>
<name>A0A9P4LJ37_9PLEO</name>
<accession>A0A9P4LJ37</accession>
<evidence type="ECO:0000313" key="4">
    <source>
        <dbReference type="EMBL" id="KAF2026835.1"/>
    </source>
</evidence>